<feature type="compositionally biased region" description="Basic and acidic residues" evidence="1">
    <location>
        <begin position="35"/>
        <end position="45"/>
    </location>
</feature>
<evidence type="ECO:0000256" key="1">
    <source>
        <dbReference type="SAM" id="MobiDB-lite"/>
    </source>
</evidence>
<evidence type="ECO:0000313" key="2">
    <source>
        <dbReference type="EMBL" id="TNN67517.1"/>
    </source>
</evidence>
<feature type="region of interest" description="Disordered" evidence="1">
    <location>
        <begin position="1"/>
        <end position="45"/>
    </location>
</feature>
<accession>A0A4Z2HP16</accession>
<keyword evidence="3" id="KW-1185">Reference proteome</keyword>
<dbReference type="AlphaFoldDB" id="A0A4Z2HP16"/>
<dbReference type="EMBL" id="SRLO01000203">
    <property type="protein sequence ID" value="TNN67517.1"/>
    <property type="molecule type" value="Genomic_DNA"/>
</dbReference>
<name>A0A4Z2HP16_9TELE</name>
<reference evidence="2 3" key="1">
    <citation type="submission" date="2019-03" db="EMBL/GenBank/DDBJ databases">
        <title>First draft genome of Liparis tanakae, snailfish: a comprehensive survey of snailfish specific genes.</title>
        <authorList>
            <person name="Kim W."/>
            <person name="Song I."/>
            <person name="Jeong J.-H."/>
            <person name="Kim D."/>
            <person name="Kim S."/>
            <person name="Ryu S."/>
            <person name="Song J.Y."/>
            <person name="Lee S.K."/>
        </authorList>
    </citation>
    <scope>NUCLEOTIDE SEQUENCE [LARGE SCALE GENOMIC DNA]</scope>
    <source>
        <tissue evidence="2">Muscle</tissue>
    </source>
</reference>
<sequence length="86" mass="9902">MEKEEGSRRQGAGSRRQVHGGRQMEGSRKQGAGGRRQEAGGRHENHEYPVVYLPLSLQCSIALEYCRVYKRQTKKTVKEEEDLSRR</sequence>
<evidence type="ECO:0000313" key="3">
    <source>
        <dbReference type="Proteomes" id="UP000314294"/>
    </source>
</evidence>
<gene>
    <name evidence="2" type="ORF">EYF80_022323</name>
</gene>
<protein>
    <submittedName>
        <fullName evidence="2">Uncharacterized protein</fullName>
    </submittedName>
</protein>
<organism evidence="2 3">
    <name type="scientific">Liparis tanakae</name>
    <name type="common">Tanaka's snailfish</name>
    <dbReference type="NCBI Taxonomy" id="230148"/>
    <lineage>
        <taxon>Eukaryota</taxon>
        <taxon>Metazoa</taxon>
        <taxon>Chordata</taxon>
        <taxon>Craniata</taxon>
        <taxon>Vertebrata</taxon>
        <taxon>Euteleostomi</taxon>
        <taxon>Actinopterygii</taxon>
        <taxon>Neopterygii</taxon>
        <taxon>Teleostei</taxon>
        <taxon>Neoteleostei</taxon>
        <taxon>Acanthomorphata</taxon>
        <taxon>Eupercaria</taxon>
        <taxon>Perciformes</taxon>
        <taxon>Cottioidei</taxon>
        <taxon>Cottales</taxon>
        <taxon>Liparidae</taxon>
        <taxon>Liparis</taxon>
    </lineage>
</organism>
<dbReference type="Proteomes" id="UP000314294">
    <property type="component" value="Unassembled WGS sequence"/>
</dbReference>
<proteinExistence type="predicted"/>
<comment type="caution">
    <text evidence="2">The sequence shown here is derived from an EMBL/GenBank/DDBJ whole genome shotgun (WGS) entry which is preliminary data.</text>
</comment>